<feature type="compositionally biased region" description="Basic residues" evidence="5">
    <location>
        <begin position="255"/>
        <end position="265"/>
    </location>
</feature>
<dbReference type="Proteomes" id="UP000294360">
    <property type="component" value="Chromosome"/>
</dbReference>
<dbReference type="PANTHER" id="PTHR11727:SF14">
    <property type="entry name" value="BLL8166 PROTEIN"/>
    <property type="match status" value="1"/>
</dbReference>
<dbReference type="Gene3D" id="3.40.50.150">
    <property type="entry name" value="Vaccinia Virus protein VP39"/>
    <property type="match status" value="1"/>
</dbReference>
<keyword evidence="4" id="KW-0694">RNA-binding</keyword>
<reference evidence="7 8" key="1">
    <citation type="submission" date="2019-03" db="EMBL/GenBank/DDBJ databases">
        <authorList>
            <person name="Kox A.R. M."/>
        </authorList>
    </citation>
    <scope>NUCLEOTIDE SEQUENCE [LARGE SCALE GENOMIC DNA]</scope>
    <source>
        <strain evidence="7">MTUNDRAET4 annotated genome</strain>
    </source>
</reference>
<dbReference type="InterPro" id="IPR001737">
    <property type="entry name" value="KsgA/Erm"/>
</dbReference>
<proteinExistence type="predicted"/>
<accession>A0A4U8Z1X2</accession>
<dbReference type="EMBL" id="LR536450">
    <property type="protein sequence ID" value="VFU09266.1"/>
    <property type="molecule type" value="Genomic_DNA"/>
</dbReference>
<dbReference type="Pfam" id="PF00398">
    <property type="entry name" value="RrnaAD"/>
    <property type="match status" value="1"/>
</dbReference>
<dbReference type="AlphaFoldDB" id="A0A4U8Z1X2"/>
<evidence type="ECO:0000256" key="5">
    <source>
        <dbReference type="SAM" id="MobiDB-lite"/>
    </source>
</evidence>
<evidence type="ECO:0000256" key="4">
    <source>
        <dbReference type="ARBA" id="ARBA00022884"/>
    </source>
</evidence>
<feature type="domain" description="Ribosomal RNA adenine methylase transferase N-terminal" evidence="6">
    <location>
        <begin position="51"/>
        <end position="194"/>
    </location>
</feature>
<gene>
    <name evidence="7" type="ORF">MTUNDRAET4_2373</name>
</gene>
<evidence type="ECO:0000313" key="7">
    <source>
        <dbReference type="EMBL" id="VFU09266.1"/>
    </source>
</evidence>
<dbReference type="GO" id="GO:0003723">
    <property type="term" value="F:RNA binding"/>
    <property type="evidence" value="ECO:0007669"/>
    <property type="project" value="UniProtKB-KW"/>
</dbReference>
<feature type="compositionally biased region" description="Basic and acidic residues" evidence="5">
    <location>
        <begin position="266"/>
        <end position="283"/>
    </location>
</feature>
<evidence type="ECO:0000256" key="1">
    <source>
        <dbReference type="ARBA" id="ARBA00022603"/>
    </source>
</evidence>
<dbReference type="GO" id="GO:0000179">
    <property type="term" value="F:rRNA (adenine-N6,N6-)-dimethyltransferase activity"/>
    <property type="evidence" value="ECO:0007669"/>
    <property type="project" value="InterPro"/>
</dbReference>
<keyword evidence="2" id="KW-0808">Transferase</keyword>
<dbReference type="SUPFAM" id="SSF53335">
    <property type="entry name" value="S-adenosyl-L-methionine-dependent methyltransferases"/>
    <property type="match status" value="1"/>
</dbReference>
<keyword evidence="1" id="KW-0489">Methyltransferase</keyword>
<evidence type="ECO:0000256" key="2">
    <source>
        <dbReference type="ARBA" id="ARBA00022679"/>
    </source>
</evidence>
<evidence type="ECO:0000259" key="6">
    <source>
        <dbReference type="SMART" id="SM00650"/>
    </source>
</evidence>
<keyword evidence="3" id="KW-0949">S-adenosyl-L-methionine</keyword>
<protein>
    <submittedName>
        <fullName evidence="7">Ribose ABC transporter permease</fullName>
    </submittedName>
</protein>
<dbReference type="InterPro" id="IPR020598">
    <property type="entry name" value="rRNA_Ade_methylase_Trfase_N"/>
</dbReference>
<dbReference type="KEGG" id="mtun:MTUNDRAET4_2373"/>
<dbReference type="RefSeq" id="WP_244605787.1">
    <property type="nucleotide sequence ID" value="NZ_CP139089.1"/>
</dbReference>
<sequence>MLSDPSRADHRGPAKRPMPIEKRLADEARFIRSWFENPLRAGAVSPSGRSLARMMARYVDPHGTGPIIELGPGTGAITEALLARGVAPNRLYLIEFDPNFCKHLQRRFPGVHVVEGDAYRFKELLAGVLSQPASSVVSSLPLLVKPERQRLSLLADAFDCMAPGAAFIQFTYGLVSPIPREKSFGPTFHADRSPPVWLNLPPARVWIYRARASHEQGVRLTRPNPAQEFFDRLRQGTEKIQIDLKREIDGARARLAPKQRTAQKNKRADSLARRADRSKSPRP</sequence>
<feature type="region of interest" description="Disordered" evidence="5">
    <location>
        <begin position="251"/>
        <end position="283"/>
    </location>
</feature>
<evidence type="ECO:0000256" key="3">
    <source>
        <dbReference type="ARBA" id="ARBA00022691"/>
    </source>
</evidence>
<dbReference type="PROSITE" id="PS01131">
    <property type="entry name" value="RRNA_A_DIMETH"/>
    <property type="match status" value="1"/>
</dbReference>
<dbReference type="PANTHER" id="PTHR11727">
    <property type="entry name" value="DIMETHYLADENOSINE TRANSFERASE"/>
    <property type="match status" value="1"/>
</dbReference>
<dbReference type="InterPro" id="IPR020596">
    <property type="entry name" value="rRNA_Ade_Mease_Trfase_CS"/>
</dbReference>
<organism evidence="7 8">
    <name type="scientific">Methylocella tundrae</name>
    <dbReference type="NCBI Taxonomy" id="227605"/>
    <lineage>
        <taxon>Bacteria</taxon>
        <taxon>Pseudomonadati</taxon>
        <taxon>Pseudomonadota</taxon>
        <taxon>Alphaproteobacteria</taxon>
        <taxon>Hyphomicrobiales</taxon>
        <taxon>Beijerinckiaceae</taxon>
        <taxon>Methylocella</taxon>
    </lineage>
</organism>
<name>A0A4U8Z1X2_METTU</name>
<dbReference type="InterPro" id="IPR029063">
    <property type="entry name" value="SAM-dependent_MTases_sf"/>
</dbReference>
<dbReference type="SMART" id="SM00650">
    <property type="entry name" value="rADc"/>
    <property type="match status" value="1"/>
</dbReference>
<evidence type="ECO:0000313" key="8">
    <source>
        <dbReference type="Proteomes" id="UP000294360"/>
    </source>
</evidence>
<dbReference type="CDD" id="cd02440">
    <property type="entry name" value="AdoMet_MTases"/>
    <property type="match status" value="1"/>
</dbReference>